<gene>
    <name evidence="1" type="ORF">F8M41_006056</name>
</gene>
<proteinExistence type="predicted"/>
<sequence>MHLWSNYIKEKTIRLCHEELDTIANDEPATTLSTNEYFASIFQDNHDNNDLTENELDKYIDIKRVTVAPQDKLPLEW</sequence>
<dbReference type="AlphaFoldDB" id="A0A8H4A5F3"/>
<dbReference type="OrthoDB" id="2477176at2759"/>
<organism evidence="1 2">
    <name type="scientific">Gigaspora margarita</name>
    <dbReference type="NCBI Taxonomy" id="4874"/>
    <lineage>
        <taxon>Eukaryota</taxon>
        <taxon>Fungi</taxon>
        <taxon>Fungi incertae sedis</taxon>
        <taxon>Mucoromycota</taxon>
        <taxon>Glomeromycotina</taxon>
        <taxon>Glomeromycetes</taxon>
        <taxon>Diversisporales</taxon>
        <taxon>Gigasporaceae</taxon>
        <taxon>Gigaspora</taxon>
    </lineage>
</organism>
<keyword evidence="2" id="KW-1185">Reference proteome</keyword>
<name>A0A8H4A5F3_GIGMA</name>
<dbReference type="Proteomes" id="UP000439903">
    <property type="component" value="Unassembled WGS sequence"/>
</dbReference>
<protein>
    <submittedName>
        <fullName evidence="1">Uncharacterized protein</fullName>
    </submittedName>
</protein>
<evidence type="ECO:0000313" key="2">
    <source>
        <dbReference type="Proteomes" id="UP000439903"/>
    </source>
</evidence>
<reference evidence="1 2" key="1">
    <citation type="journal article" date="2019" name="Environ. Microbiol.">
        <title>At the nexus of three kingdoms: the genome of the mycorrhizal fungus Gigaspora margarita provides insights into plant, endobacterial and fungal interactions.</title>
        <authorList>
            <person name="Venice F."/>
            <person name="Ghignone S."/>
            <person name="Salvioli di Fossalunga A."/>
            <person name="Amselem J."/>
            <person name="Novero M."/>
            <person name="Xianan X."/>
            <person name="Sedzielewska Toro K."/>
            <person name="Morin E."/>
            <person name="Lipzen A."/>
            <person name="Grigoriev I.V."/>
            <person name="Henrissat B."/>
            <person name="Martin F.M."/>
            <person name="Bonfante P."/>
        </authorList>
    </citation>
    <scope>NUCLEOTIDE SEQUENCE [LARGE SCALE GENOMIC DNA]</scope>
    <source>
        <strain evidence="1 2">BEG34</strain>
    </source>
</reference>
<dbReference type="EMBL" id="WTPW01001591">
    <property type="protein sequence ID" value="KAF0427438.1"/>
    <property type="molecule type" value="Genomic_DNA"/>
</dbReference>
<accession>A0A8H4A5F3</accession>
<comment type="caution">
    <text evidence="1">The sequence shown here is derived from an EMBL/GenBank/DDBJ whole genome shotgun (WGS) entry which is preliminary data.</text>
</comment>
<evidence type="ECO:0000313" key="1">
    <source>
        <dbReference type="EMBL" id="KAF0427438.1"/>
    </source>
</evidence>